<comment type="subcellular location">
    <subcellularLocation>
        <location evidence="2">Cell membrane</location>
    </subcellularLocation>
</comment>
<dbReference type="Gene3D" id="3.30.565.10">
    <property type="entry name" value="Histidine kinase-like ATPase, C-terminal domain"/>
    <property type="match status" value="1"/>
</dbReference>
<dbReference type="InterPro" id="IPR004358">
    <property type="entry name" value="Sig_transdc_His_kin-like_C"/>
</dbReference>
<dbReference type="InterPro" id="IPR013767">
    <property type="entry name" value="PAS_fold"/>
</dbReference>
<dbReference type="InterPro" id="IPR003018">
    <property type="entry name" value="GAF"/>
</dbReference>
<dbReference type="SMART" id="SM00065">
    <property type="entry name" value="GAF"/>
    <property type="match status" value="1"/>
</dbReference>
<protein>
    <recommendedName>
        <fullName evidence="3">histidine kinase</fullName>
        <ecNumber evidence="3">2.7.13.3</ecNumber>
    </recommendedName>
</protein>
<organism evidence="10 11">
    <name type="scientific">Actinoplanes xinjiangensis</name>
    <dbReference type="NCBI Taxonomy" id="512350"/>
    <lineage>
        <taxon>Bacteria</taxon>
        <taxon>Bacillati</taxon>
        <taxon>Actinomycetota</taxon>
        <taxon>Actinomycetes</taxon>
        <taxon>Micromonosporales</taxon>
        <taxon>Micromonosporaceae</taxon>
        <taxon>Actinoplanes</taxon>
    </lineage>
</organism>
<dbReference type="InterPro" id="IPR000014">
    <property type="entry name" value="PAS"/>
</dbReference>
<dbReference type="EMBL" id="QGGR01000006">
    <property type="protein sequence ID" value="PWK48236.1"/>
    <property type="molecule type" value="Genomic_DNA"/>
</dbReference>
<comment type="catalytic activity">
    <reaction evidence="1">
        <text>ATP + protein L-histidine = ADP + protein N-phospho-L-histidine.</text>
        <dbReference type="EC" id="2.7.13.3"/>
    </reaction>
</comment>
<dbReference type="Pfam" id="PF01590">
    <property type="entry name" value="GAF"/>
    <property type="match status" value="1"/>
</dbReference>
<dbReference type="CDD" id="cd00130">
    <property type="entry name" value="PAS"/>
    <property type="match status" value="1"/>
</dbReference>
<dbReference type="InterPro" id="IPR003661">
    <property type="entry name" value="HisK_dim/P_dom"/>
</dbReference>
<evidence type="ECO:0000256" key="3">
    <source>
        <dbReference type="ARBA" id="ARBA00012438"/>
    </source>
</evidence>
<keyword evidence="7" id="KW-0902">Two-component regulatory system</keyword>
<evidence type="ECO:0000256" key="7">
    <source>
        <dbReference type="ARBA" id="ARBA00023012"/>
    </source>
</evidence>
<dbReference type="CDD" id="cd00082">
    <property type="entry name" value="HisKA"/>
    <property type="match status" value="1"/>
</dbReference>
<comment type="caution">
    <text evidence="10">The sequence shown here is derived from an EMBL/GenBank/DDBJ whole genome shotgun (WGS) entry which is preliminary data.</text>
</comment>
<dbReference type="GO" id="GO:0000155">
    <property type="term" value="F:phosphorelay sensor kinase activity"/>
    <property type="evidence" value="ECO:0007669"/>
    <property type="project" value="InterPro"/>
</dbReference>
<dbReference type="Gene3D" id="3.30.450.40">
    <property type="match status" value="1"/>
</dbReference>
<evidence type="ECO:0000256" key="6">
    <source>
        <dbReference type="ARBA" id="ARBA00022777"/>
    </source>
</evidence>
<name>A0A316FKJ5_9ACTN</name>
<proteinExistence type="predicted"/>
<keyword evidence="6" id="KW-0418">Kinase</keyword>
<evidence type="ECO:0000259" key="9">
    <source>
        <dbReference type="PROSITE" id="PS50112"/>
    </source>
</evidence>
<dbReference type="PROSITE" id="PS50109">
    <property type="entry name" value="HIS_KIN"/>
    <property type="match status" value="1"/>
</dbReference>
<evidence type="ECO:0000256" key="1">
    <source>
        <dbReference type="ARBA" id="ARBA00000085"/>
    </source>
</evidence>
<dbReference type="CDD" id="cd00075">
    <property type="entry name" value="HATPase"/>
    <property type="match status" value="1"/>
</dbReference>
<dbReference type="OrthoDB" id="3272969at2"/>
<keyword evidence="4" id="KW-0597">Phosphoprotein</keyword>
<feature type="domain" description="PAS" evidence="9">
    <location>
        <begin position="172"/>
        <end position="243"/>
    </location>
</feature>
<dbReference type="AlphaFoldDB" id="A0A316FKJ5"/>
<dbReference type="SMART" id="SM00388">
    <property type="entry name" value="HisKA"/>
    <property type="match status" value="1"/>
</dbReference>
<dbReference type="Gene3D" id="1.10.287.130">
    <property type="match status" value="1"/>
</dbReference>
<dbReference type="Pfam" id="PF02518">
    <property type="entry name" value="HATPase_c"/>
    <property type="match status" value="1"/>
</dbReference>
<evidence type="ECO:0000313" key="11">
    <source>
        <dbReference type="Proteomes" id="UP000245697"/>
    </source>
</evidence>
<dbReference type="PRINTS" id="PR00344">
    <property type="entry name" value="BCTRLSENSOR"/>
</dbReference>
<reference evidence="10 11" key="1">
    <citation type="submission" date="2018-05" db="EMBL/GenBank/DDBJ databases">
        <title>Genomic Encyclopedia of Archaeal and Bacterial Type Strains, Phase II (KMG-II): from individual species to whole genera.</title>
        <authorList>
            <person name="Goeker M."/>
        </authorList>
    </citation>
    <scope>NUCLEOTIDE SEQUENCE [LARGE SCALE GENOMIC DNA]</scope>
    <source>
        <strain evidence="10 11">DSM 45184</strain>
    </source>
</reference>
<dbReference type="InterPro" id="IPR029016">
    <property type="entry name" value="GAF-like_dom_sf"/>
</dbReference>
<dbReference type="InterPro" id="IPR003594">
    <property type="entry name" value="HATPase_dom"/>
</dbReference>
<dbReference type="InterPro" id="IPR036097">
    <property type="entry name" value="HisK_dim/P_sf"/>
</dbReference>
<dbReference type="SUPFAM" id="SSF47384">
    <property type="entry name" value="Homodimeric domain of signal transducing histidine kinase"/>
    <property type="match status" value="1"/>
</dbReference>
<accession>A0A316FKJ5</accession>
<keyword evidence="11" id="KW-1185">Reference proteome</keyword>
<dbReference type="SUPFAM" id="SSF55781">
    <property type="entry name" value="GAF domain-like"/>
    <property type="match status" value="1"/>
</dbReference>
<evidence type="ECO:0000256" key="2">
    <source>
        <dbReference type="ARBA" id="ARBA00004236"/>
    </source>
</evidence>
<evidence type="ECO:0000259" key="8">
    <source>
        <dbReference type="PROSITE" id="PS50109"/>
    </source>
</evidence>
<dbReference type="PANTHER" id="PTHR43047">
    <property type="entry name" value="TWO-COMPONENT HISTIDINE PROTEIN KINASE"/>
    <property type="match status" value="1"/>
</dbReference>
<dbReference type="Proteomes" id="UP000245697">
    <property type="component" value="Unassembled WGS sequence"/>
</dbReference>
<sequence>MDGQRRIGYADRLAAVDSTGLLALPHAPGLDRLTRLASRLLGVPTSLVSLVTDERQVFASQLGLPSPWARAGQTPLSHSFCQYVVDNDAPLVVTDARADERVHDNRAVDEIGVIAYAGMPIRMDGHTLGSFCAIDAEPRTWSATDLALLEDLAAAASSEIALIKAAGDAGHAARTMRAVLEASHDAYVSTDAEGIVLDWNPAAERLFGWSRAEAIGAPAIRLIIPPEHRARYAADVARVRGGGESVLAGRRMEMPVKDRNGRIFPVEYTVQVTAVGRPVFHAFLHDISARLRAQGELEQRNRQLEQANLLKLDLMGMLSHDIGTPLAAISGFSELLADEPLPESALDLIGRIRKATHRIDELRHNVLAMCSLDAGTLTARRQPVQLAHALREALDAVEADIPVECPDSLWVLVNPAHLTQIIVNFLTNAAKYGGGATAITARLDGKAVIVAVHDEGPGVPPALRPTLFDRYTRAEDICGPRGHGLGLHIVASLAGANHGTVSHHDNHPRGSTFRLTLDAAAHP</sequence>
<dbReference type="GO" id="GO:0005886">
    <property type="term" value="C:plasma membrane"/>
    <property type="evidence" value="ECO:0007669"/>
    <property type="project" value="UniProtKB-SubCell"/>
</dbReference>
<dbReference type="InterPro" id="IPR005467">
    <property type="entry name" value="His_kinase_dom"/>
</dbReference>
<evidence type="ECO:0000256" key="4">
    <source>
        <dbReference type="ARBA" id="ARBA00022553"/>
    </source>
</evidence>
<gene>
    <name evidence="10" type="ORF">BC793_106266</name>
</gene>
<dbReference type="SMART" id="SM00091">
    <property type="entry name" value="PAS"/>
    <property type="match status" value="1"/>
</dbReference>
<dbReference type="Pfam" id="PF00512">
    <property type="entry name" value="HisKA"/>
    <property type="match status" value="1"/>
</dbReference>
<dbReference type="PROSITE" id="PS50112">
    <property type="entry name" value="PAS"/>
    <property type="match status" value="1"/>
</dbReference>
<dbReference type="Pfam" id="PF00989">
    <property type="entry name" value="PAS"/>
    <property type="match status" value="1"/>
</dbReference>
<dbReference type="Gene3D" id="3.30.450.20">
    <property type="entry name" value="PAS domain"/>
    <property type="match status" value="1"/>
</dbReference>
<feature type="domain" description="Histidine kinase" evidence="8">
    <location>
        <begin position="317"/>
        <end position="521"/>
    </location>
</feature>
<dbReference type="RefSeq" id="WP_109593288.1">
    <property type="nucleotide sequence ID" value="NZ_BONA01000039.1"/>
</dbReference>
<dbReference type="SUPFAM" id="SSF55785">
    <property type="entry name" value="PYP-like sensor domain (PAS domain)"/>
    <property type="match status" value="1"/>
</dbReference>
<dbReference type="SUPFAM" id="SSF55874">
    <property type="entry name" value="ATPase domain of HSP90 chaperone/DNA topoisomerase II/histidine kinase"/>
    <property type="match status" value="1"/>
</dbReference>
<dbReference type="SMART" id="SM00387">
    <property type="entry name" value="HATPase_c"/>
    <property type="match status" value="1"/>
</dbReference>
<keyword evidence="5" id="KW-0808">Transferase</keyword>
<dbReference type="InterPro" id="IPR035965">
    <property type="entry name" value="PAS-like_dom_sf"/>
</dbReference>
<dbReference type="GO" id="GO:0006355">
    <property type="term" value="P:regulation of DNA-templated transcription"/>
    <property type="evidence" value="ECO:0007669"/>
    <property type="project" value="InterPro"/>
</dbReference>
<dbReference type="NCBIfam" id="TIGR00229">
    <property type="entry name" value="sensory_box"/>
    <property type="match status" value="1"/>
</dbReference>
<evidence type="ECO:0000256" key="5">
    <source>
        <dbReference type="ARBA" id="ARBA00022679"/>
    </source>
</evidence>
<evidence type="ECO:0000313" key="10">
    <source>
        <dbReference type="EMBL" id="PWK48236.1"/>
    </source>
</evidence>
<dbReference type="InterPro" id="IPR036890">
    <property type="entry name" value="HATPase_C_sf"/>
</dbReference>
<dbReference type="EC" id="2.7.13.3" evidence="3"/>